<dbReference type="Proteomes" id="UP001552299">
    <property type="component" value="Unassembled WGS sequence"/>
</dbReference>
<sequence>MGPNQRPKSRLEGSNHNLDYQTIPERDMLIFKSSGSTRRIQQAQDHQIPISSTTTGFPHSHRLTSYLTTTQGQTLCSRLDILLRARRSAQGQTLCSRPDIMLRARRSAQGQTLCSRSDILLKARRSAQGLTFLLKARHSAEPPPDAGVLLDYRLTPELPSDAGSNFRLQPNG</sequence>
<gene>
    <name evidence="1" type="ORF">M5K25_020487</name>
</gene>
<evidence type="ECO:0000313" key="1">
    <source>
        <dbReference type="EMBL" id="KAL0909603.1"/>
    </source>
</evidence>
<accession>A0ABD0UA57</accession>
<organism evidence="1 2">
    <name type="scientific">Dendrobium thyrsiflorum</name>
    <name type="common">Pinecone-like raceme dendrobium</name>
    <name type="synonym">Orchid</name>
    <dbReference type="NCBI Taxonomy" id="117978"/>
    <lineage>
        <taxon>Eukaryota</taxon>
        <taxon>Viridiplantae</taxon>
        <taxon>Streptophyta</taxon>
        <taxon>Embryophyta</taxon>
        <taxon>Tracheophyta</taxon>
        <taxon>Spermatophyta</taxon>
        <taxon>Magnoliopsida</taxon>
        <taxon>Liliopsida</taxon>
        <taxon>Asparagales</taxon>
        <taxon>Orchidaceae</taxon>
        <taxon>Epidendroideae</taxon>
        <taxon>Malaxideae</taxon>
        <taxon>Dendrobiinae</taxon>
        <taxon>Dendrobium</taxon>
    </lineage>
</organism>
<reference evidence="1 2" key="1">
    <citation type="journal article" date="2024" name="Plant Biotechnol. J.">
        <title>Dendrobium thyrsiflorum genome and its molecular insights into genes involved in important horticultural traits.</title>
        <authorList>
            <person name="Chen B."/>
            <person name="Wang J.Y."/>
            <person name="Zheng P.J."/>
            <person name="Li K.L."/>
            <person name="Liang Y.M."/>
            <person name="Chen X.F."/>
            <person name="Zhang C."/>
            <person name="Zhao X."/>
            <person name="He X."/>
            <person name="Zhang G.Q."/>
            <person name="Liu Z.J."/>
            <person name="Xu Q."/>
        </authorList>
    </citation>
    <scope>NUCLEOTIDE SEQUENCE [LARGE SCALE GENOMIC DNA]</scope>
    <source>
        <strain evidence="1">GZMU011</strain>
    </source>
</reference>
<keyword evidence="2" id="KW-1185">Reference proteome</keyword>
<dbReference type="AlphaFoldDB" id="A0ABD0UA57"/>
<proteinExistence type="predicted"/>
<evidence type="ECO:0000313" key="2">
    <source>
        <dbReference type="Proteomes" id="UP001552299"/>
    </source>
</evidence>
<dbReference type="EMBL" id="JANQDX010000016">
    <property type="protein sequence ID" value="KAL0909603.1"/>
    <property type="molecule type" value="Genomic_DNA"/>
</dbReference>
<protein>
    <submittedName>
        <fullName evidence="1">Uncharacterized protein</fullName>
    </submittedName>
</protein>
<comment type="caution">
    <text evidence="1">The sequence shown here is derived from an EMBL/GenBank/DDBJ whole genome shotgun (WGS) entry which is preliminary data.</text>
</comment>
<name>A0ABD0UA57_DENTH</name>